<proteinExistence type="predicted"/>
<evidence type="ECO:0000313" key="2">
    <source>
        <dbReference type="Proteomes" id="UP000003860"/>
    </source>
</evidence>
<reference evidence="1" key="1">
    <citation type="submission" date="2009-07" db="EMBL/GenBank/DDBJ databases">
        <authorList>
            <consortium name="US DOE Joint Genome Institute (JGI-PGF)"/>
            <person name="Lucas S."/>
            <person name="Copeland A."/>
            <person name="Lapidus A."/>
            <person name="Glavina del Rio T."/>
            <person name="Tice H."/>
            <person name="Bruce D."/>
            <person name="Goodwin L."/>
            <person name="Pitluck S."/>
            <person name="Larimer F."/>
            <person name="Land M.L."/>
            <person name="Mouttaki H."/>
            <person name="He Z."/>
            <person name="Zhou J."/>
            <person name="Hemme C.L."/>
        </authorList>
    </citation>
    <scope>NUCLEOTIDE SEQUENCE</scope>
    <source>
        <strain evidence="1">DSM 2782</strain>
    </source>
</reference>
<dbReference type="Proteomes" id="UP000003860">
    <property type="component" value="Unassembled WGS sequence"/>
</dbReference>
<reference evidence="1" key="2">
    <citation type="submission" date="2011-01" db="EMBL/GenBank/DDBJ databases">
        <title>The Non-contiguous Finished genome of Clostridium papyrosolvens.</title>
        <authorList>
            <person name="Lucas S."/>
            <person name="Copeland A."/>
            <person name="Lapidus A."/>
            <person name="Cheng J.-F."/>
            <person name="Goodwin L."/>
            <person name="Pitluck S."/>
            <person name="Misra M."/>
            <person name="Chertkov O."/>
            <person name="Detter J.C."/>
            <person name="Han C."/>
            <person name="Tapia R."/>
            <person name="Land M."/>
            <person name="Hauser L."/>
            <person name="Kyrpides N."/>
            <person name="Ivanova N."/>
            <person name="Pagani I."/>
            <person name="Mouttaki H."/>
            <person name="He Z."/>
            <person name="Zhou J."/>
            <person name="Hemme C.L."/>
            <person name="Woyke T."/>
        </authorList>
    </citation>
    <scope>NUCLEOTIDE SEQUENCE [LARGE SCALE GENOMIC DNA]</scope>
    <source>
        <strain evidence="1">DSM 2782</strain>
    </source>
</reference>
<dbReference type="EMBL" id="ACXX02000004">
    <property type="protein sequence ID" value="EGD48195.1"/>
    <property type="molecule type" value="Genomic_DNA"/>
</dbReference>
<evidence type="ECO:0000313" key="1">
    <source>
        <dbReference type="EMBL" id="EGD48195.1"/>
    </source>
</evidence>
<accession>F1TAZ1</accession>
<dbReference type="AlphaFoldDB" id="F1TAZ1"/>
<name>F1TAZ1_9FIRM</name>
<comment type="caution">
    <text evidence="1">The sequence shown here is derived from an EMBL/GenBank/DDBJ whole genome shotgun (WGS) entry which is preliminary data.</text>
</comment>
<keyword evidence="2" id="KW-1185">Reference proteome</keyword>
<gene>
    <name evidence="1" type="ORF">Cpap_2345</name>
</gene>
<sequence>MLKTHSECMSKINMTKQVIKPCKSEHNKEIEG</sequence>
<organism evidence="1 2">
    <name type="scientific">Ruminiclostridium papyrosolvens DSM 2782</name>
    <dbReference type="NCBI Taxonomy" id="588581"/>
    <lineage>
        <taxon>Bacteria</taxon>
        <taxon>Bacillati</taxon>
        <taxon>Bacillota</taxon>
        <taxon>Clostridia</taxon>
        <taxon>Eubacteriales</taxon>
        <taxon>Oscillospiraceae</taxon>
        <taxon>Ruminiclostridium</taxon>
    </lineage>
</organism>
<protein>
    <submittedName>
        <fullName evidence="1">Uncharacterized protein</fullName>
    </submittedName>
</protein>